<dbReference type="Proteomes" id="UP000538666">
    <property type="component" value="Unassembled WGS sequence"/>
</dbReference>
<organism evidence="1 2">
    <name type="scientific">Silvibacterium bohemicum</name>
    <dbReference type="NCBI Taxonomy" id="1577686"/>
    <lineage>
        <taxon>Bacteria</taxon>
        <taxon>Pseudomonadati</taxon>
        <taxon>Acidobacteriota</taxon>
        <taxon>Terriglobia</taxon>
        <taxon>Terriglobales</taxon>
        <taxon>Acidobacteriaceae</taxon>
        <taxon>Silvibacterium</taxon>
    </lineage>
</organism>
<sequence>MVHRFTASQWLPYPVPFVFAFLADPQNLPGLMPRWQNARVEEVHIVAPPAPANEFRAGKLRGASAGAGSTITLSFRPFPLSPIRLSWEAVISEFAWNDRFCDVQQRGPFAAWRHCHSVKAERRAPGDGTAITDDVSYEMKFGALGERAHSLFMEGQIKKTFAYRQRRMAEIFDRIAPAAMKLAR</sequence>
<protein>
    <submittedName>
        <fullName evidence="1">Ligand-binding SRPBCC domain-containing protein</fullName>
    </submittedName>
</protein>
<accession>A0A841JTT3</accession>
<reference evidence="1 2" key="1">
    <citation type="submission" date="2020-08" db="EMBL/GenBank/DDBJ databases">
        <title>Genomic Encyclopedia of Type Strains, Phase IV (KMG-IV): sequencing the most valuable type-strain genomes for metagenomic binning, comparative biology and taxonomic classification.</title>
        <authorList>
            <person name="Goeker M."/>
        </authorList>
    </citation>
    <scope>NUCLEOTIDE SEQUENCE [LARGE SCALE GENOMIC DNA]</scope>
    <source>
        <strain evidence="1 2">DSM 103733</strain>
    </source>
</reference>
<dbReference type="EMBL" id="JACHEK010000005">
    <property type="protein sequence ID" value="MBB6144812.1"/>
    <property type="molecule type" value="Genomic_DNA"/>
</dbReference>
<dbReference type="OrthoDB" id="9793552at2"/>
<dbReference type="CDD" id="cd07820">
    <property type="entry name" value="SRPBCC_3"/>
    <property type="match status" value="1"/>
</dbReference>
<evidence type="ECO:0000313" key="2">
    <source>
        <dbReference type="Proteomes" id="UP000538666"/>
    </source>
</evidence>
<comment type="caution">
    <text evidence="1">The sequence shown here is derived from an EMBL/GenBank/DDBJ whole genome shotgun (WGS) entry which is preliminary data.</text>
</comment>
<dbReference type="AlphaFoldDB" id="A0A841JTT3"/>
<dbReference type="InterPro" id="IPR023393">
    <property type="entry name" value="START-like_dom_sf"/>
</dbReference>
<proteinExistence type="predicted"/>
<gene>
    <name evidence="1" type="ORF">HNQ77_002768</name>
</gene>
<dbReference type="Gene3D" id="3.30.530.20">
    <property type="match status" value="1"/>
</dbReference>
<evidence type="ECO:0000313" key="1">
    <source>
        <dbReference type="EMBL" id="MBB6144812.1"/>
    </source>
</evidence>
<name>A0A841JTT3_9BACT</name>
<keyword evidence="2" id="KW-1185">Reference proteome</keyword>
<dbReference type="RefSeq" id="WP_050059624.1">
    <property type="nucleotide sequence ID" value="NZ_JACHEK010000005.1"/>
</dbReference>
<dbReference type="SUPFAM" id="SSF55961">
    <property type="entry name" value="Bet v1-like"/>
    <property type="match status" value="1"/>
</dbReference>